<feature type="compositionally biased region" description="Basic residues" evidence="1">
    <location>
        <begin position="577"/>
        <end position="589"/>
    </location>
</feature>
<dbReference type="Proteomes" id="UP000183832">
    <property type="component" value="Unassembled WGS sequence"/>
</dbReference>
<feature type="region of interest" description="Disordered" evidence="1">
    <location>
        <begin position="1"/>
        <end position="20"/>
    </location>
</feature>
<gene>
    <name evidence="2" type="ORF">CLUMA_CG012627</name>
</gene>
<name>A0A1J1IGD3_9DIPT</name>
<reference evidence="2 3" key="1">
    <citation type="submission" date="2015-04" db="EMBL/GenBank/DDBJ databases">
        <authorList>
            <person name="Syromyatnikov M.Y."/>
            <person name="Popov V.N."/>
        </authorList>
    </citation>
    <scope>NUCLEOTIDE SEQUENCE [LARGE SCALE GENOMIC DNA]</scope>
</reference>
<dbReference type="EMBL" id="CVRI01000050">
    <property type="protein sequence ID" value="CRK99267.1"/>
    <property type="molecule type" value="Genomic_DNA"/>
</dbReference>
<feature type="region of interest" description="Disordered" evidence="1">
    <location>
        <begin position="72"/>
        <end position="112"/>
    </location>
</feature>
<feature type="region of interest" description="Disordered" evidence="1">
    <location>
        <begin position="417"/>
        <end position="438"/>
    </location>
</feature>
<dbReference type="InterPro" id="IPR011051">
    <property type="entry name" value="RmlC_Cupin_sf"/>
</dbReference>
<feature type="compositionally biased region" description="Polar residues" evidence="1">
    <location>
        <begin position="240"/>
        <end position="257"/>
    </location>
</feature>
<accession>A0A1J1IGD3</accession>
<dbReference type="AlphaFoldDB" id="A0A1J1IGD3"/>
<feature type="compositionally biased region" description="Polar residues" evidence="1">
    <location>
        <begin position="86"/>
        <end position="97"/>
    </location>
</feature>
<dbReference type="OrthoDB" id="10688677at2759"/>
<dbReference type="InterPro" id="IPR014710">
    <property type="entry name" value="RmlC-like_jellyroll"/>
</dbReference>
<organism evidence="2 3">
    <name type="scientific">Clunio marinus</name>
    <dbReference type="NCBI Taxonomy" id="568069"/>
    <lineage>
        <taxon>Eukaryota</taxon>
        <taxon>Metazoa</taxon>
        <taxon>Ecdysozoa</taxon>
        <taxon>Arthropoda</taxon>
        <taxon>Hexapoda</taxon>
        <taxon>Insecta</taxon>
        <taxon>Pterygota</taxon>
        <taxon>Neoptera</taxon>
        <taxon>Endopterygota</taxon>
        <taxon>Diptera</taxon>
        <taxon>Nematocera</taxon>
        <taxon>Chironomoidea</taxon>
        <taxon>Chironomidae</taxon>
        <taxon>Clunio</taxon>
    </lineage>
</organism>
<keyword evidence="3" id="KW-1185">Reference proteome</keyword>
<dbReference type="Gene3D" id="2.60.120.10">
    <property type="entry name" value="Jelly Rolls"/>
    <property type="match status" value="1"/>
</dbReference>
<proteinExistence type="predicted"/>
<feature type="compositionally biased region" description="Polar residues" evidence="1">
    <location>
        <begin position="511"/>
        <end position="536"/>
    </location>
</feature>
<feature type="region of interest" description="Disordered" evidence="1">
    <location>
        <begin position="236"/>
        <end position="257"/>
    </location>
</feature>
<protein>
    <submittedName>
        <fullName evidence="2">CLUMA_CG012627, isoform A</fullName>
    </submittedName>
</protein>
<feature type="region of interest" description="Disordered" evidence="1">
    <location>
        <begin position="489"/>
        <end position="601"/>
    </location>
</feature>
<dbReference type="SUPFAM" id="SSF51182">
    <property type="entry name" value="RmlC-like cupins"/>
    <property type="match status" value="1"/>
</dbReference>
<feature type="compositionally biased region" description="Basic and acidic residues" evidence="1">
    <location>
        <begin position="560"/>
        <end position="576"/>
    </location>
</feature>
<sequence length="875" mass="99202">MYRDRQFQNTSLDDLEDSEDIDSASRILQNFRKKNARVFNKLFHMPSAKDAGPDKNQSYGLRFVSMSEDTDKGMLANDKSDEENRLSGTNNGNTSKEIQIPETQEGDKQQEDRNNVTPFLVRALSPHTINQKSLNELNEEKIVPEKSSTCRSLFSSDSSKSIPLPTFNVISSTPMRRIRKSFCGNLFGTETPIAKHANDNQAIRNKSDEIIRTPTVTSIANIEQDLRQQYQNHPIEENTKANNKTSQEVTEANTSSSRIEIEEITDVCEPVRPQNTTDMNQIRMVETPLVRPNKQINVKSAKQNDALRQAQVTSDESGITTPANIRECSIQIETITTQEYQSVMNIPRSCANVVVERIAGNKSPNGNNKNVNNHVGDLAKADANLKNANANDSLSKTVPGEVVQSFRNLRKRSANEATISLDNSNQNPKLSMKISAPSRKRKICKINETTKSYINLTNDRKKKSSKAQVRISRTRQLYADVSYSQEQIVSQEENLNSSPEEIESEEIITNPNHQPSLTTNKNTTIDADHVSNQQQSIEDETNNLQEKEQFTITKTSSAKVSKEKSKGKSSKTETKSSKTRKERSKRQKHISMEENDENMHEDENKCNNIRYDPYKMGCTRLGLRPRRYARPYWTTDKDIYITYTDFSVKQLKAEQMLRREMGKDHVSQKQIFHSDYHNFLKPTDKLKMYKESKHSIKKRTKTFQKTLGSKANSTVSSKISTTSTSATSGSSVKSSSLLSILNAETTVQPSSQRNIPHFMLSEHFDMADVSNLKFRDCGNGLYFGSYIKNKNDGIIKLISGGHKPKARSKTSFLKFLVLHGKVEFKIENEIVMLGEYGYLNIKPGSYYEIRNNSDDVAVVSFVRIERQYSVIEDAD</sequence>
<feature type="compositionally biased region" description="Polar residues" evidence="1">
    <location>
        <begin position="417"/>
        <end position="429"/>
    </location>
</feature>
<evidence type="ECO:0000313" key="3">
    <source>
        <dbReference type="Proteomes" id="UP000183832"/>
    </source>
</evidence>
<evidence type="ECO:0000313" key="2">
    <source>
        <dbReference type="EMBL" id="CRK99267.1"/>
    </source>
</evidence>
<evidence type="ECO:0000256" key="1">
    <source>
        <dbReference type="SAM" id="MobiDB-lite"/>
    </source>
</evidence>